<evidence type="ECO:0000313" key="5">
    <source>
        <dbReference type="EMBL" id="KAI7844698.1"/>
    </source>
</evidence>
<protein>
    <recommendedName>
        <fullName evidence="4">Peptidase S1 domain-containing protein</fullName>
    </recommendedName>
</protein>
<dbReference type="PANTHER" id="PTHR24276:SF98">
    <property type="entry name" value="FI18310P1-RELATED"/>
    <property type="match status" value="1"/>
</dbReference>
<keyword evidence="2" id="KW-1015">Disulfide bond</keyword>
<evidence type="ECO:0000259" key="4">
    <source>
        <dbReference type="PROSITE" id="PS50240"/>
    </source>
</evidence>
<evidence type="ECO:0000256" key="2">
    <source>
        <dbReference type="ARBA" id="ARBA00023157"/>
    </source>
</evidence>
<dbReference type="InterPro" id="IPR050430">
    <property type="entry name" value="Peptidase_S1"/>
</dbReference>
<dbReference type="InterPro" id="IPR001254">
    <property type="entry name" value="Trypsin_dom"/>
</dbReference>
<organism evidence="5 6">
    <name type="scientific">Chlorella ohadii</name>
    <dbReference type="NCBI Taxonomy" id="2649997"/>
    <lineage>
        <taxon>Eukaryota</taxon>
        <taxon>Viridiplantae</taxon>
        <taxon>Chlorophyta</taxon>
        <taxon>core chlorophytes</taxon>
        <taxon>Trebouxiophyceae</taxon>
        <taxon>Chlorellales</taxon>
        <taxon>Chlorellaceae</taxon>
        <taxon>Chlorella clade</taxon>
        <taxon>Chlorella</taxon>
    </lineage>
</organism>
<dbReference type="InterPro" id="IPR043504">
    <property type="entry name" value="Peptidase_S1_PA_chymotrypsin"/>
</dbReference>
<dbReference type="CDD" id="cd00190">
    <property type="entry name" value="Tryp_SPc"/>
    <property type="match status" value="1"/>
</dbReference>
<sequence>MLPRIINGDIDKDMQLFPYVAYISWRFNSTMSMLCSGSLIGPSHVLTAAHCLEEEGSNALPQNLAVNIRGQWHKVAAAYSHERYNSLNGYLSQPSNDIGLLALARPVSGPTVRLPKLSGGGLLGGAQAATSIPAARQKVWVAGYGQTETGESSDVLRYTDLTVLTESESERGFADDFAAGGPSGRTCHGDSGGPVVLPSLSGDVVVGVTSYGTSSNCTKDYAFYVRTAFHLDWLAAKMALPIPAPGSLPGSGAGTKPTLSKPAEEWLNNLP</sequence>
<accession>A0AAD5H837</accession>
<evidence type="ECO:0000313" key="6">
    <source>
        <dbReference type="Proteomes" id="UP001205105"/>
    </source>
</evidence>
<keyword evidence="6" id="KW-1185">Reference proteome</keyword>
<dbReference type="PROSITE" id="PS50240">
    <property type="entry name" value="TRYPSIN_DOM"/>
    <property type="match status" value="1"/>
</dbReference>
<dbReference type="PROSITE" id="PS00134">
    <property type="entry name" value="TRYPSIN_HIS"/>
    <property type="match status" value="1"/>
</dbReference>
<feature type="region of interest" description="Disordered" evidence="3">
    <location>
        <begin position="247"/>
        <end position="271"/>
    </location>
</feature>
<feature type="domain" description="Peptidase S1" evidence="4">
    <location>
        <begin position="5"/>
        <end position="239"/>
    </location>
</feature>
<dbReference type="InterPro" id="IPR018114">
    <property type="entry name" value="TRYPSIN_HIS"/>
</dbReference>
<dbReference type="InterPro" id="IPR001314">
    <property type="entry name" value="Peptidase_S1A"/>
</dbReference>
<gene>
    <name evidence="5" type="ORF">COHA_001786</name>
</gene>
<evidence type="ECO:0000256" key="1">
    <source>
        <dbReference type="ARBA" id="ARBA00007664"/>
    </source>
</evidence>
<dbReference type="GO" id="GO:0006508">
    <property type="term" value="P:proteolysis"/>
    <property type="evidence" value="ECO:0007669"/>
    <property type="project" value="InterPro"/>
</dbReference>
<reference evidence="5" key="1">
    <citation type="submission" date="2020-11" db="EMBL/GenBank/DDBJ databases">
        <title>Chlorella ohadii genome sequencing and assembly.</title>
        <authorList>
            <person name="Murik O."/>
            <person name="Treves H."/>
            <person name="Kedem I."/>
            <person name="Shotland Y."/>
            <person name="Kaplan A."/>
        </authorList>
    </citation>
    <scope>NUCLEOTIDE SEQUENCE</scope>
    <source>
        <strain evidence="5">1</strain>
    </source>
</reference>
<dbReference type="PRINTS" id="PR00722">
    <property type="entry name" value="CHYMOTRYPSIN"/>
</dbReference>
<dbReference type="Proteomes" id="UP001205105">
    <property type="component" value="Unassembled WGS sequence"/>
</dbReference>
<dbReference type="PANTHER" id="PTHR24276">
    <property type="entry name" value="POLYSERASE-RELATED"/>
    <property type="match status" value="1"/>
</dbReference>
<comment type="caution">
    <text evidence="5">The sequence shown here is derived from an EMBL/GenBank/DDBJ whole genome shotgun (WGS) entry which is preliminary data.</text>
</comment>
<dbReference type="Gene3D" id="2.40.10.10">
    <property type="entry name" value="Trypsin-like serine proteases"/>
    <property type="match status" value="1"/>
</dbReference>
<dbReference type="SMART" id="SM00020">
    <property type="entry name" value="Tryp_SPc"/>
    <property type="match status" value="1"/>
</dbReference>
<dbReference type="EMBL" id="JADXDR010000025">
    <property type="protein sequence ID" value="KAI7844698.1"/>
    <property type="molecule type" value="Genomic_DNA"/>
</dbReference>
<dbReference type="Pfam" id="PF00089">
    <property type="entry name" value="Trypsin"/>
    <property type="match status" value="1"/>
</dbReference>
<dbReference type="SUPFAM" id="SSF50494">
    <property type="entry name" value="Trypsin-like serine proteases"/>
    <property type="match status" value="1"/>
</dbReference>
<comment type="similarity">
    <text evidence="1">Belongs to the peptidase S1 family.</text>
</comment>
<proteinExistence type="inferred from homology"/>
<dbReference type="GO" id="GO:0004252">
    <property type="term" value="F:serine-type endopeptidase activity"/>
    <property type="evidence" value="ECO:0007669"/>
    <property type="project" value="InterPro"/>
</dbReference>
<dbReference type="InterPro" id="IPR009003">
    <property type="entry name" value="Peptidase_S1_PA"/>
</dbReference>
<evidence type="ECO:0000256" key="3">
    <source>
        <dbReference type="SAM" id="MobiDB-lite"/>
    </source>
</evidence>
<dbReference type="AlphaFoldDB" id="A0AAD5H837"/>
<name>A0AAD5H837_9CHLO</name>